<organism evidence="4 5">
    <name type="scientific">Ceratodon purpureus</name>
    <name type="common">Fire moss</name>
    <name type="synonym">Dicranum purpureum</name>
    <dbReference type="NCBI Taxonomy" id="3225"/>
    <lineage>
        <taxon>Eukaryota</taxon>
        <taxon>Viridiplantae</taxon>
        <taxon>Streptophyta</taxon>
        <taxon>Embryophyta</taxon>
        <taxon>Bryophyta</taxon>
        <taxon>Bryophytina</taxon>
        <taxon>Bryopsida</taxon>
        <taxon>Dicranidae</taxon>
        <taxon>Pseudoditrichales</taxon>
        <taxon>Ditrichaceae</taxon>
        <taxon>Ceratodon</taxon>
    </lineage>
</organism>
<dbReference type="Proteomes" id="UP000822688">
    <property type="component" value="Chromosome 5"/>
</dbReference>
<dbReference type="PANTHER" id="PTHR22814:SF336">
    <property type="entry name" value="HEAVY METAL-ASSOCIATED ISOPRENYLATED PLANT PROTEIN 23"/>
    <property type="match status" value="1"/>
</dbReference>
<comment type="caution">
    <text evidence="4">The sequence shown here is derived from an EMBL/GenBank/DDBJ whole genome shotgun (WGS) entry which is preliminary data.</text>
</comment>
<dbReference type="AlphaFoldDB" id="A0A8T0I0B6"/>
<feature type="compositionally biased region" description="Acidic residues" evidence="2">
    <location>
        <begin position="115"/>
        <end position="139"/>
    </location>
</feature>
<gene>
    <name evidence="4" type="ORF">KC19_5G114000</name>
</gene>
<reference evidence="4" key="1">
    <citation type="submission" date="2020-06" db="EMBL/GenBank/DDBJ databases">
        <title>WGS assembly of Ceratodon purpureus strain R40.</title>
        <authorList>
            <person name="Carey S.B."/>
            <person name="Jenkins J."/>
            <person name="Shu S."/>
            <person name="Lovell J.T."/>
            <person name="Sreedasyam A."/>
            <person name="Maumus F."/>
            <person name="Tiley G.P."/>
            <person name="Fernandez-Pozo N."/>
            <person name="Barry K."/>
            <person name="Chen C."/>
            <person name="Wang M."/>
            <person name="Lipzen A."/>
            <person name="Daum C."/>
            <person name="Saski C.A."/>
            <person name="Payton A.C."/>
            <person name="Mcbreen J.C."/>
            <person name="Conrad R.E."/>
            <person name="Kollar L.M."/>
            <person name="Olsson S."/>
            <person name="Huttunen S."/>
            <person name="Landis J.B."/>
            <person name="Wickett N.J."/>
            <person name="Johnson M.G."/>
            <person name="Rensing S.A."/>
            <person name="Grimwood J."/>
            <person name="Schmutz J."/>
            <person name="Mcdaniel S.F."/>
        </authorList>
    </citation>
    <scope>NUCLEOTIDE SEQUENCE</scope>
    <source>
        <strain evidence="4">R40</strain>
    </source>
</reference>
<protein>
    <recommendedName>
        <fullName evidence="3">HMA domain-containing protein</fullName>
    </recommendedName>
</protein>
<dbReference type="EMBL" id="CM026425">
    <property type="protein sequence ID" value="KAG0576864.1"/>
    <property type="molecule type" value="Genomic_DNA"/>
</dbReference>
<dbReference type="Gene3D" id="3.30.70.100">
    <property type="match status" value="1"/>
</dbReference>
<dbReference type="SUPFAM" id="SSF55008">
    <property type="entry name" value="HMA, heavy metal-associated domain"/>
    <property type="match status" value="1"/>
</dbReference>
<sequence>MSNHQTEIGIKLMEAARSSRSSSTEQDEIDYDTKVLRDVDPVDTTTSADLQSSAKGESSVQHQAASCPEENPESKSEAAGSADDDMATKLRRKIYEAGLGDVRVPDLHSMSGCSDCEETESDDDDDDDLCSDSSDDNEESSYNPLASGVMPPVLPDIQLRVPMEDENEVQRVKNALMIKGVLEVSCDEERQIVTVTGVVPPSRLLKKVRKVNRQARIVSTVSPFAVFINPHFRASAFALQEESDAPRSTAVDIPSPHPVPNFVVHQQRPRPAFQRYTFHNDPHSPYLRTFSPSDLSPKDSPSHTTGDAYDHHRWNDSSFLDDDLFMDNGVMST</sequence>
<dbReference type="Pfam" id="PF00403">
    <property type="entry name" value="HMA"/>
    <property type="match status" value="1"/>
</dbReference>
<dbReference type="CDD" id="cd00371">
    <property type="entry name" value="HMA"/>
    <property type="match status" value="1"/>
</dbReference>
<evidence type="ECO:0000259" key="3">
    <source>
        <dbReference type="Pfam" id="PF00403"/>
    </source>
</evidence>
<feature type="domain" description="HMA" evidence="3">
    <location>
        <begin position="159"/>
        <end position="211"/>
    </location>
</feature>
<keyword evidence="1" id="KW-0479">Metal-binding</keyword>
<feature type="region of interest" description="Disordered" evidence="2">
    <location>
        <begin position="287"/>
        <end position="309"/>
    </location>
</feature>
<proteinExistence type="predicted"/>
<dbReference type="InterPro" id="IPR006121">
    <property type="entry name" value="HMA_dom"/>
</dbReference>
<feature type="region of interest" description="Disordered" evidence="2">
    <location>
        <begin position="1"/>
        <end position="87"/>
    </location>
</feature>
<dbReference type="PANTHER" id="PTHR22814">
    <property type="entry name" value="COPPER TRANSPORT PROTEIN ATOX1-RELATED"/>
    <property type="match status" value="1"/>
</dbReference>
<dbReference type="InterPro" id="IPR036163">
    <property type="entry name" value="HMA_dom_sf"/>
</dbReference>
<dbReference type="GO" id="GO:0046872">
    <property type="term" value="F:metal ion binding"/>
    <property type="evidence" value="ECO:0007669"/>
    <property type="project" value="UniProtKB-KW"/>
</dbReference>
<evidence type="ECO:0000313" key="4">
    <source>
        <dbReference type="EMBL" id="KAG0576864.1"/>
    </source>
</evidence>
<feature type="region of interest" description="Disordered" evidence="2">
    <location>
        <begin position="104"/>
        <end position="149"/>
    </location>
</feature>
<evidence type="ECO:0000256" key="2">
    <source>
        <dbReference type="SAM" id="MobiDB-lite"/>
    </source>
</evidence>
<evidence type="ECO:0000313" key="5">
    <source>
        <dbReference type="Proteomes" id="UP000822688"/>
    </source>
</evidence>
<feature type="compositionally biased region" description="Basic and acidic residues" evidence="2">
    <location>
        <begin position="31"/>
        <end position="40"/>
    </location>
</feature>
<accession>A0A8T0I0B6</accession>
<keyword evidence="5" id="KW-1185">Reference proteome</keyword>
<name>A0A8T0I0B6_CERPU</name>
<evidence type="ECO:0000256" key="1">
    <source>
        <dbReference type="ARBA" id="ARBA00022723"/>
    </source>
</evidence>
<feature type="compositionally biased region" description="Polar residues" evidence="2">
    <location>
        <begin position="43"/>
        <end position="64"/>
    </location>
</feature>